<dbReference type="Gene3D" id="2.40.10.120">
    <property type="match status" value="1"/>
</dbReference>
<dbReference type="SUPFAM" id="SSF50494">
    <property type="entry name" value="Trypsin-like serine proteases"/>
    <property type="match status" value="1"/>
</dbReference>
<dbReference type="InterPro" id="IPR029016">
    <property type="entry name" value="GAF-like_dom_sf"/>
</dbReference>
<keyword evidence="3" id="KW-1185">Reference proteome</keyword>
<dbReference type="InterPro" id="IPR003018">
    <property type="entry name" value="GAF"/>
</dbReference>
<feature type="domain" description="GAF" evidence="1">
    <location>
        <begin position="651"/>
        <end position="825"/>
    </location>
</feature>
<comment type="caution">
    <text evidence="2">The sequence shown here is derived from an EMBL/GenBank/DDBJ whole genome shotgun (WGS) entry which is preliminary data.</text>
</comment>
<evidence type="ECO:0000259" key="1">
    <source>
        <dbReference type="SMART" id="SM00065"/>
    </source>
</evidence>
<organism evidence="2 3">
    <name type="scientific">Leptolyngbya cf. ectocarpi LEGE 11479</name>
    <dbReference type="NCBI Taxonomy" id="1828722"/>
    <lineage>
        <taxon>Bacteria</taxon>
        <taxon>Bacillati</taxon>
        <taxon>Cyanobacteriota</taxon>
        <taxon>Cyanophyceae</taxon>
        <taxon>Leptolyngbyales</taxon>
        <taxon>Leptolyngbyaceae</taxon>
        <taxon>Leptolyngbya group</taxon>
        <taxon>Leptolyngbya</taxon>
    </lineage>
</organism>
<proteinExistence type="predicted"/>
<accession>A0A928ZRA0</accession>
<dbReference type="InterPro" id="IPR009003">
    <property type="entry name" value="Peptidase_S1_PA"/>
</dbReference>
<sequence>MNDSVSDSILSITSREPEIRERKQAGTGFVIFCDNEAAYIVTCSHVVRDVGGQGSVCVADKPATVVASRPTDDVDLAVLRVEGLQYRPCLPLKPLRSKLSQNLPIQIWGFSEIERSAPFLLRPLQGTLGQETQFSAYSDRRIAAWDLKIERANYLKQKGTLQGGYSGSPVIDADGSVLAVVTIQMDNSGEVGIALSIEALRAVWENMPDALVAQFTPVAEKPLTTRQGLTSLSKELNFSDILTELKQKFKGAPENITDPLWMGWFQDMFELQHNALERISYEIGKLLNAHRTTVYFLTEGDRSTKSKNERELWSIVAQGDSSLEIRVPFGEGVAGKAVETKKTISVPFDAYEAAEDAREIIAQDQRTGYRTYTLLTFPLLNEQSVPIAVFQFLNKMRPVSDLPNTISTEDCIDEVSIDKQGFSLTDQTKFERYIPEIRLILDLYQNYYQQFKKLQSIVNFSSATLSLNQERQNLEDILKLVIDEACKITNADRGTFWLLDRKGTTLRAKIRAEGDDWKEIKIRVGEGFAGEVAKSKQTLNIPFDLYSHPDSDKSRETDAKTGYRTCSLLCMPVFSRNSGELIGVTQLLNKRHNQSRQEPYHNTDSSRQEVPVYFKASFTLEDDERLRKFNEQVAIAIENARQPLITEQYDNLFQLLHATEQLAGGFLNAHSARIYLVDQDAKEIWSIVAEHEKEEPFEISIPIGFEECGQVAQSRNAAILGYQNVVPEMFSPSRKGRNSRYLVHNKLIVPIEQRSKRANHLLAVVEFMNKLRPEYASSKVLQAKMIAGEGFTSEDEDEFNHEHAISVAQLIEAFLEVYRPVKQYRDGEKLRHAKESVIRGGLEQALLPEQVMTAAKELVSAHRSTLWIVDPKDRDALYADITHTNGNVRRITATIGEGYVGEAAQQALDLIQHRRSNNEEDTGTDESSYDFLNIGFDLYEDEFKSRKAKQTDHTTNYRTCSLLCMPILSPEGELLGMIQLVNKLRRGYEHLARDEYVDKTPPPDCFMASFSSTDEQLMRDFNAAVGYVLQLIGVRDEVLDGDKIEDFERKLRRVQERG</sequence>
<dbReference type="Pfam" id="PF01590">
    <property type="entry name" value="GAF"/>
    <property type="match status" value="2"/>
</dbReference>
<dbReference type="SMART" id="SM00065">
    <property type="entry name" value="GAF"/>
    <property type="match status" value="4"/>
</dbReference>
<dbReference type="PANTHER" id="PTHR43019">
    <property type="entry name" value="SERINE ENDOPROTEASE DEGS"/>
    <property type="match status" value="1"/>
</dbReference>
<dbReference type="AlphaFoldDB" id="A0A928ZRA0"/>
<dbReference type="Pfam" id="PF13365">
    <property type="entry name" value="Trypsin_2"/>
    <property type="match status" value="1"/>
</dbReference>
<feature type="domain" description="GAF" evidence="1">
    <location>
        <begin position="473"/>
        <end position="647"/>
    </location>
</feature>
<dbReference type="EMBL" id="JADEXP010000036">
    <property type="protein sequence ID" value="MBE9066313.1"/>
    <property type="molecule type" value="Genomic_DNA"/>
</dbReference>
<protein>
    <submittedName>
        <fullName evidence="2">GAF domain-containing protein</fullName>
    </submittedName>
</protein>
<feature type="domain" description="GAF" evidence="1">
    <location>
        <begin position="271"/>
        <end position="451"/>
    </location>
</feature>
<reference evidence="2" key="1">
    <citation type="submission" date="2020-10" db="EMBL/GenBank/DDBJ databases">
        <authorList>
            <person name="Castelo-Branco R."/>
            <person name="Eusebio N."/>
            <person name="Adriana R."/>
            <person name="Vieira A."/>
            <person name="Brugerolle De Fraissinette N."/>
            <person name="Rezende De Castro R."/>
            <person name="Schneider M.P."/>
            <person name="Vasconcelos V."/>
            <person name="Leao P.N."/>
        </authorList>
    </citation>
    <scope>NUCLEOTIDE SEQUENCE</scope>
    <source>
        <strain evidence="2">LEGE 11479</strain>
    </source>
</reference>
<dbReference type="Gene3D" id="3.30.450.40">
    <property type="match status" value="4"/>
</dbReference>
<dbReference type="Proteomes" id="UP000615026">
    <property type="component" value="Unassembled WGS sequence"/>
</dbReference>
<dbReference type="SUPFAM" id="SSF55781">
    <property type="entry name" value="GAF domain-like"/>
    <property type="match status" value="4"/>
</dbReference>
<dbReference type="PANTHER" id="PTHR43019:SF23">
    <property type="entry name" value="PROTEASE DO-LIKE 5, CHLOROPLASTIC"/>
    <property type="match status" value="1"/>
</dbReference>
<feature type="domain" description="GAF" evidence="1">
    <location>
        <begin position="843"/>
        <end position="1039"/>
    </location>
</feature>
<gene>
    <name evidence="2" type="ORF">IQ260_06575</name>
</gene>
<evidence type="ECO:0000313" key="3">
    <source>
        <dbReference type="Proteomes" id="UP000615026"/>
    </source>
</evidence>
<dbReference type="RefSeq" id="WP_193991982.1">
    <property type="nucleotide sequence ID" value="NZ_JADEXP010000036.1"/>
</dbReference>
<name>A0A928ZRA0_LEPEC</name>
<evidence type="ECO:0000313" key="2">
    <source>
        <dbReference type="EMBL" id="MBE9066313.1"/>
    </source>
</evidence>